<sequence>MGGRFAIALARQTAARRSIADYVPQQTDAEGASPYAEPSESAYLQSMSARWLSGATEIALGEAISE</sequence>
<comment type="caution">
    <text evidence="1">The sequence shown here is derived from an EMBL/GenBank/DDBJ whole genome shotgun (WGS) entry which is preliminary data.</text>
</comment>
<dbReference type="EMBL" id="PDHS01000380">
    <property type="protein sequence ID" value="MQM31801.1"/>
    <property type="molecule type" value="Genomic_DNA"/>
</dbReference>
<protein>
    <submittedName>
        <fullName evidence="1">Uncharacterized protein</fullName>
    </submittedName>
</protein>
<evidence type="ECO:0000313" key="2">
    <source>
        <dbReference type="Proteomes" id="UP000342300"/>
    </source>
</evidence>
<dbReference type="Proteomes" id="UP000342300">
    <property type="component" value="Unassembled WGS sequence"/>
</dbReference>
<reference evidence="1 2" key="1">
    <citation type="submission" date="2017-09" db="EMBL/GenBank/DDBJ databases">
        <title>Metagenomic Analysis Reveals Denitrifying Candidatus Accumulibacter and Flanking Population as a Source of N2O.</title>
        <authorList>
            <person name="Gao H."/>
            <person name="Mao Y."/>
            <person name="Zhao X."/>
            <person name="Liu W.-T."/>
            <person name="Zhang T."/>
            <person name="Wells G."/>
        </authorList>
    </citation>
    <scope>NUCLEOTIDE SEQUENCE [LARGE SCALE GENOMIC DNA]</scope>
    <source>
        <strain evidence="1">CANDO_2_IC</strain>
    </source>
</reference>
<proteinExistence type="predicted"/>
<name>A0A6A7RWJ3_9PROT</name>
<gene>
    <name evidence="1" type="ORF">CRU78_15280</name>
</gene>
<accession>A0A6A7RWJ3</accession>
<dbReference type="AlphaFoldDB" id="A0A6A7RWJ3"/>
<evidence type="ECO:0000313" key="1">
    <source>
        <dbReference type="EMBL" id="MQM31801.1"/>
    </source>
</evidence>
<organism evidence="1 2">
    <name type="scientific">Candidatus Accumulibacter phosphatis</name>
    <dbReference type="NCBI Taxonomy" id="327160"/>
    <lineage>
        <taxon>Bacteria</taxon>
        <taxon>Pseudomonadati</taxon>
        <taxon>Pseudomonadota</taxon>
        <taxon>Betaproteobacteria</taxon>
        <taxon>Candidatus Accumulibacter</taxon>
    </lineage>
</organism>